<organism evidence="2 3">
    <name type="scientific">Streptomyces albus (strain ATCC 21838 / DSM 41398 / FERM P-419 / JCM 4703 / NBRC 107858)</name>
    <dbReference type="NCBI Taxonomy" id="1081613"/>
    <lineage>
        <taxon>Bacteria</taxon>
        <taxon>Bacillati</taxon>
        <taxon>Actinomycetota</taxon>
        <taxon>Actinomycetes</taxon>
        <taxon>Kitasatosporales</taxon>
        <taxon>Streptomycetaceae</taxon>
        <taxon>Streptomyces</taxon>
    </lineage>
</organism>
<dbReference type="Proteomes" id="UP000031523">
    <property type="component" value="Chromosome"/>
</dbReference>
<dbReference type="AlphaFoldDB" id="A0A0B5ELB4"/>
<accession>A0A0B5ELB4</accession>
<evidence type="ECO:0000256" key="1">
    <source>
        <dbReference type="SAM" id="MobiDB-lite"/>
    </source>
</evidence>
<name>A0A0B5ELB4_STRA4</name>
<dbReference type="KEGG" id="sals:SLNWT_2807"/>
<evidence type="ECO:0000313" key="2">
    <source>
        <dbReference type="EMBL" id="AJE83183.1"/>
    </source>
</evidence>
<keyword evidence="3" id="KW-1185">Reference proteome</keyword>
<proteinExistence type="predicted"/>
<feature type="region of interest" description="Disordered" evidence="1">
    <location>
        <begin position="1"/>
        <end position="42"/>
    </location>
</feature>
<dbReference type="EMBL" id="CP010519">
    <property type="protein sequence ID" value="AJE83183.1"/>
    <property type="molecule type" value="Genomic_DNA"/>
</dbReference>
<reference evidence="2 3" key="1">
    <citation type="submission" date="2015-01" db="EMBL/GenBank/DDBJ databases">
        <title>Enhanced salinomycin production by adjusting the supply of polyketide extender units in Streptomyce albus DSM 41398.</title>
        <authorList>
            <person name="Lu C."/>
        </authorList>
    </citation>
    <scope>NUCLEOTIDE SEQUENCE [LARGE SCALE GENOMIC DNA]</scope>
    <source>
        <strain evidence="3">ATCC 21838 / DSM 41398 / FERM P-419 / JCM 4703 / NBRC 107858</strain>
    </source>
</reference>
<sequence length="42" mass="4332">MNGGWAGTRTARSGPADRAGPDSAVTSSQYGGHRTRTSVPTR</sequence>
<evidence type="ECO:0000313" key="3">
    <source>
        <dbReference type="Proteomes" id="UP000031523"/>
    </source>
</evidence>
<gene>
    <name evidence="2" type="ORF">SLNWT_2807</name>
</gene>
<protein>
    <submittedName>
        <fullName evidence="2">Uncharacterized protein</fullName>
    </submittedName>
</protein>